<evidence type="ECO:0000256" key="1">
    <source>
        <dbReference type="ARBA" id="ARBA00022441"/>
    </source>
</evidence>
<dbReference type="InterPro" id="IPR017096">
    <property type="entry name" value="BTB-kelch_protein"/>
</dbReference>
<dbReference type="SUPFAM" id="SSF117281">
    <property type="entry name" value="Kelch motif"/>
    <property type="match status" value="1"/>
</dbReference>
<sequence length="522" mass="59455">MQAVLDFIYTSSVNLNVQNMQDILFAANHLQILSVVKFCCEFLQSEISTQNCADISKIAKFFNLTEVEDCVRAFILSHFTQFVKTDEFLRLSETDICALLESNDICGHSELELFEAANRWLAHDQSRLAMVFRIMQHIRFPLISPEDLDEKVQTVHFMQNDPECMKLLLEATKYHMLPHKKPLMQSPSFQVRSVMPCLVAIGGKESTNHVSREVQLFNKEANLWLHLGEMDLPAYCHCVAVLNDFLFVVGGQEMFDNNGSTAMSNVYRYDPRFNRWKKMSNMLETRTDFHVSAIDGYLYAIAGRNHTGPLSSAERYRVDRDKWEPVVDLPHSVCAHSGAPCGGKMYIAGGFASDGFQREVYCYHPKEDKWEPKPRLKTERGLHCMVDFEDKLYCIGGNNKTNGARRDVLTTEMFNIKTEQWTEVAPLFAGQSEAGAAVVGGKIYVVGGHTWRERKDVRTVACYDPNRDVWEKATDFPEPLTSVSCCALRIPGTLLAELPPQQPRRLNNSNENMQQDEDVDMS</sequence>
<dbReference type="Gene3D" id="1.25.40.420">
    <property type="match status" value="1"/>
</dbReference>
<accession>A0A6F9DGV4</accession>
<protein>
    <submittedName>
        <fullName evidence="5">Kelch-like protein 13</fullName>
    </submittedName>
</protein>
<keyword evidence="2" id="KW-0677">Repeat</keyword>
<name>A0A6F9DGV4_9ASCI</name>
<proteinExistence type="evidence at transcript level"/>
<dbReference type="AlphaFoldDB" id="A0A6F9DGV4"/>
<dbReference type="SMART" id="SM00875">
    <property type="entry name" value="BACK"/>
    <property type="match status" value="1"/>
</dbReference>
<dbReference type="InterPro" id="IPR000210">
    <property type="entry name" value="BTB/POZ_dom"/>
</dbReference>
<feature type="region of interest" description="Disordered" evidence="3">
    <location>
        <begin position="499"/>
        <end position="522"/>
    </location>
</feature>
<reference evidence="5" key="1">
    <citation type="submission" date="2020-04" db="EMBL/GenBank/DDBJ databases">
        <authorList>
            <person name="Neveu A P."/>
        </authorList>
    </citation>
    <scope>NUCLEOTIDE SEQUENCE</scope>
    <source>
        <tissue evidence="5">Whole embryo</tissue>
    </source>
</reference>
<dbReference type="InterPro" id="IPR011333">
    <property type="entry name" value="SKP1/BTB/POZ_sf"/>
</dbReference>
<feature type="compositionally biased region" description="Polar residues" evidence="3">
    <location>
        <begin position="504"/>
        <end position="513"/>
    </location>
</feature>
<dbReference type="PANTHER" id="PTHR45632:SF27">
    <property type="entry name" value="KELCH-LIKE PROTEIN 9"/>
    <property type="match status" value="1"/>
</dbReference>
<dbReference type="InterPro" id="IPR015915">
    <property type="entry name" value="Kelch-typ_b-propeller"/>
</dbReference>
<dbReference type="PANTHER" id="PTHR45632">
    <property type="entry name" value="LD33804P"/>
    <property type="match status" value="1"/>
</dbReference>
<evidence type="ECO:0000313" key="5">
    <source>
        <dbReference type="EMBL" id="CAB3259611.1"/>
    </source>
</evidence>
<evidence type="ECO:0000256" key="2">
    <source>
        <dbReference type="ARBA" id="ARBA00022737"/>
    </source>
</evidence>
<dbReference type="EMBL" id="LR786273">
    <property type="protein sequence ID" value="CAB3259611.1"/>
    <property type="molecule type" value="mRNA"/>
</dbReference>
<dbReference type="Gene3D" id="2.120.10.80">
    <property type="entry name" value="Kelch-type beta propeller"/>
    <property type="match status" value="1"/>
</dbReference>
<dbReference type="InterPro" id="IPR006652">
    <property type="entry name" value="Kelch_1"/>
</dbReference>
<dbReference type="SMART" id="SM00612">
    <property type="entry name" value="Kelch"/>
    <property type="match status" value="6"/>
</dbReference>
<dbReference type="Pfam" id="PF00651">
    <property type="entry name" value="BTB"/>
    <property type="match status" value="1"/>
</dbReference>
<dbReference type="SUPFAM" id="SSF54695">
    <property type="entry name" value="POZ domain"/>
    <property type="match status" value="1"/>
</dbReference>
<dbReference type="Pfam" id="PF07707">
    <property type="entry name" value="BACK"/>
    <property type="match status" value="1"/>
</dbReference>
<dbReference type="Pfam" id="PF24681">
    <property type="entry name" value="Kelch_KLHDC2_KLHL20_DRC7"/>
    <property type="match status" value="1"/>
</dbReference>
<feature type="domain" description="BACK" evidence="4">
    <location>
        <begin position="52"/>
        <end position="153"/>
    </location>
</feature>
<dbReference type="InterPro" id="IPR011705">
    <property type="entry name" value="BACK"/>
</dbReference>
<dbReference type="Gene3D" id="3.30.710.10">
    <property type="entry name" value="Potassium Channel Kv1.1, Chain A"/>
    <property type="match status" value="1"/>
</dbReference>
<evidence type="ECO:0000256" key="3">
    <source>
        <dbReference type="SAM" id="MobiDB-lite"/>
    </source>
</evidence>
<organism evidence="5">
    <name type="scientific">Phallusia mammillata</name>
    <dbReference type="NCBI Taxonomy" id="59560"/>
    <lineage>
        <taxon>Eukaryota</taxon>
        <taxon>Metazoa</taxon>
        <taxon>Chordata</taxon>
        <taxon>Tunicata</taxon>
        <taxon>Ascidiacea</taxon>
        <taxon>Phlebobranchia</taxon>
        <taxon>Ascidiidae</taxon>
        <taxon>Phallusia</taxon>
    </lineage>
</organism>
<evidence type="ECO:0000259" key="4">
    <source>
        <dbReference type="SMART" id="SM00875"/>
    </source>
</evidence>
<gene>
    <name evidence="5" type="primary">Klhl13-002</name>
</gene>
<dbReference type="Pfam" id="PF01344">
    <property type="entry name" value="Kelch_1"/>
    <property type="match status" value="1"/>
</dbReference>
<keyword evidence="1" id="KW-0880">Kelch repeat</keyword>
<dbReference type="PIRSF" id="PIRSF037037">
    <property type="entry name" value="Kelch-like_protein_gigaxonin"/>
    <property type="match status" value="1"/>
</dbReference>